<evidence type="ECO:0000313" key="3">
    <source>
        <dbReference type="EMBL" id="WAQ96058.1"/>
    </source>
</evidence>
<feature type="compositionally biased region" description="Basic and acidic residues" evidence="1">
    <location>
        <begin position="427"/>
        <end position="438"/>
    </location>
</feature>
<dbReference type="EMBL" id="CP111013">
    <property type="protein sequence ID" value="WAQ96058.1"/>
    <property type="molecule type" value="Genomic_DNA"/>
</dbReference>
<sequence>MQNVSTSNRKYNNNDKMLFQNCFTGQTVKMKTVEPFRVFLTVMVLKTLFPYSLGKNYTNVIDLRTALLTDYHADIVPLANQSSTMKVNVTLYLYSLLDVDSVKGSMTMPLMTMCTWMDEQLTWTPSDYGGVEEIAFYQSEVWKPPLSLGTPVEFVIMQNDMMHVIVMYNGMAMMSPGNIIESACTFNMKFWPFDKQVCDVSFWAYDVIDNQVELNIPDDGFVSLVTKNAEWILESTRFFKRQSGMMKEVVFSAVPETPVRVLCFDHSATNNWFVISWNNGVSSTCGFRRKGWVFNDSHAISVIIADEMPKTSEPISIAAVLIVLQTVCGLTETMIAIMTEVLNAKHEKEKQPGWCKAFVKASQYKFCFNNKVEDELQHDNRAAKGKPTSAKRNKSLASNKETILKKEIDDRKIDIDNNSDEDTDETSQWKHLCDAIDK</sequence>
<accession>A0ABY7DJ00</accession>
<dbReference type="PANTHER" id="PTHR18945">
    <property type="entry name" value="NEUROTRANSMITTER GATED ION CHANNEL"/>
    <property type="match status" value="1"/>
</dbReference>
<dbReference type="InterPro" id="IPR006202">
    <property type="entry name" value="Neur_chan_lig-bd"/>
</dbReference>
<evidence type="ECO:0000259" key="2">
    <source>
        <dbReference type="Pfam" id="PF02931"/>
    </source>
</evidence>
<proteinExistence type="predicted"/>
<feature type="non-terminal residue" evidence="3">
    <location>
        <position position="438"/>
    </location>
</feature>
<protein>
    <submittedName>
        <fullName evidence="3">ACH8-like protein</fullName>
    </submittedName>
</protein>
<dbReference type="Gene3D" id="2.70.170.10">
    <property type="entry name" value="Neurotransmitter-gated ion-channel ligand-binding domain"/>
    <property type="match status" value="1"/>
</dbReference>
<feature type="region of interest" description="Disordered" evidence="1">
    <location>
        <begin position="378"/>
        <end position="400"/>
    </location>
</feature>
<dbReference type="Pfam" id="PF02931">
    <property type="entry name" value="Neur_chan_LBD"/>
    <property type="match status" value="1"/>
</dbReference>
<name>A0ABY7DJ00_MYAAR</name>
<evidence type="ECO:0000256" key="1">
    <source>
        <dbReference type="SAM" id="MobiDB-lite"/>
    </source>
</evidence>
<dbReference type="Proteomes" id="UP001164746">
    <property type="component" value="Chromosome 2"/>
</dbReference>
<dbReference type="CDD" id="cd18989">
    <property type="entry name" value="LGIC_ECD_cation"/>
    <property type="match status" value="1"/>
</dbReference>
<dbReference type="SUPFAM" id="SSF63712">
    <property type="entry name" value="Nicotinic receptor ligand binding domain-like"/>
    <property type="match status" value="1"/>
</dbReference>
<reference evidence="3" key="1">
    <citation type="submission" date="2022-11" db="EMBL/GenBank/DDBJ databases">
        <title>Centuries of genome instability and evolution in soft-shell clam transmissible cancer (bioRxiv).</title>
        <authorList>
            <person name="Hart S.F.M."/>
            <person name="Yonemitsu M.A."/>
            <person name="Giersch R.M."/>
            <person name="Beal B.F."/>
            <person name="Arriagada G."/>
            <person name="Davis B.W."/>
            <person name="Ostrander E.A."/>
            <person name="Goff S.P."/>
            <person name="Metzger M.J."/>
        </authorList>
    </citation>
    <scope>NUCLEOTIDE SEQUENCE</scope>
    <source>
        <strain evidence="3">MELC-2E11</strain>
        <tissue evidence="3">Siphon/mantle</tissue>
    </source>
</reference>
<keyword evidence="4" id="KW-1185">Reference proteome</keyword>
<organism evidence="3 4">
    <name type="scientific">Mya arenaria</name>
    <name type="common">Soft-shell clam</name>
    <dbReference type="NCBI Taxonomy" id="6604"/>
    <lineage>
        <taxon>Eukaryota</taxon>
        <taxon>Metazoa</taxon>
        <taxon>Spiralia</taxon>
        <taxon>Lophotrochozoa</taxon>
        <taxon>Mollusca</taxon>
        <taxon>Bivalvia</taxon>
        <taxon>Autobranchia</taxon>
        <taxon>Heteroconchia</taxon>
        <taxon>Euheterodonta</taxon>
        <taxon>Imparidentia</taxon>
        <taxon>Neoheterodontei</taxon>
        <taxon>Myida</taxon>
        <taxon>Myoidea</taxon>
        <taxon>Myidae</taxon>
        <taxon>Mya</taxon>
    </lineage>
</organism>
<feature type="domain" description="Neurotransmitter-gated ion-channel ligand-binding" evidence="2">
    <location>
        <begin position="64"/>
        <end position="235"/>
    </location>
</feature>
<evidence type="ECO:0000313" key="4">
    <source>
        <dbReference type="Proteomes" id="UP001164746"/>
    </source>
</evidence>
<dbReference type="InterPro" id="IPR006201">
    <property type="entry name" value="Neur_channel"/>
</dbReference>
<gene>
    <name evidence="3" type="ORF">MAR_028748</name>
</gene>
<feature type="region of interest" description="Disordered" evidence="1">
    <location>
        <begin position="414"/>
        <end position="438"/>
    </location>
</feature>
<dbReference type="InterPro" id="IPR036734">
    <property type="entry name" value="Neur_chan_lig-bd_sf"/>
</dbReference>